<dbReference type="Pfam" id="PF07603">
    <property type="entry name" value="Lcl_C"/>
    <property type="match status" value="1"/>
</dbReference>
<reference evidence="4" key="1">
    <citation type="submission" date="2017-02" db="EMBL/GenBank/DDBJ databases">
        <authorList>
            <person name="Varghese N."/>
            <person name="Submissions S."/>
        </authorList>
    </citation>
    <scope>NUCLEOTIDE SEQUENCE [LARGE SCALE GENOMIC DNA]</scope>
    <source>
        <strain evidence="4">ATCC BAA-34</strain>
    </source>
</reference>
<sequence length="145" mass="16102">MKKQIMAVVTLLGMMVAGTAFADLKDNNDGTLIDTTQRLVWLKQADCFDKVNFYYAQNKPYGLASGMCGLSDKSSAGQWRLPNEVELKSLQGNLSKFNGNISDWYWTSNPGTAPSTSKCILLTNGTTQSFDRNSLHYVLPVRRLP</sequence>
<evidence type="ECO:0000256" key="1">
    <source>
        <dbReference type="SAM" id="SignalP"/>
    </source>
</evidence>
<feature type="domain" description="Lcl C-terminal" evidence="2">
    <location>
        <begin position="30"/>
        <end position="142"/>
    </location>
</feature>
<dbReference type="STRING" id="115783.SAMN02745119_02224"/>
<dbReference type="Proteomes" id="UP000190102">
    <property type="component" value="Unassembled WGS sequence"/>
</dbReference>
<protein>
    <recommendedName>
        <fullName evidence="2">Lcl C-terminal domain-containing protein</fullName>
    </recommendedName>
</protein>
<gene>
    <name evidence="3" type="ORF">SAMN02745119_02224</name>
</gene>
<keyword evidence="4" id="KW-1185">Reference proteome</keyword>
<dbReference type="OrthoDB" id="9793251at2"/>
<evidence type="ECO:0000313" key="3">
    <source>
        <dbReference type="EMBL" id="SJZ98530.1"/>
    </source>
</evidence>
<evidence type="ECO:0000313" key="4">
    <source>
        <dbReference type="Proteomes" id="UP000190102"/>
    </source>
</evidence>
<feature type="chain" id="PRO_5012413925" description="Lcl C-terminal domain-containing protein" evidence="1">
    <location>
        <begin position="23"/>
        <end position="145"/>
    </location>
</feature>
<organism evidence="3 4">
    <name type="scientific">Trichlorobacter thiogenes</name>
    <dbReference type="NCBI Taxonomy" id="115783"/>
    <lineage>
        <taxon>Bacteria</taxon>
        <taxon>Pseudomonadati</taxon>
        <taxon>Thermodesulfobacteriota</taxon>
        <taxon>Desulfuromonadia</taxon>
        <taxon>Geobacterales</taxon>
        <taxon>Geobacteraceae</taxon>
        <taxon>Trichlorobacter</taxon>
    </lineage>
</organism>
<proteinExistence type="predicted"/>
<feature type="signal peptide" evidence="1">
    <location>
        <begin position="1"/>
        <end position="22"/>
    </location>
</feature>
<dbReference type="InterPro" id="IPR011460">
    <property type="entry name" value="Lcl_C"/>
</dbReference>
<dbReference type="EMBL" id="FUWR01000012">
    <property type="protein sequence ID" value="SJZ98530.1"/>
    <property type="molecule type" value="Genomic_DNA"/>
</dbReference>
<keyword evidence="1" id="KW-0732">Signal</keyword>
<evidence type="ECO:0000259" key="2">
    <source>
        <dbReference type="Pfam" id="PF07603"/>
    </source>
</evidence>
<accession>A0A1T4Q430</accession>
<name>A0A1T4Q430_9BACT</name>
<dbReference type="RefSeq" id="WP_078790498.1">
    <property type="nucleotide sequence ID" value="NZ_FUWR01000012.1"/>
</dbReference>
<dbReference type="AlphaFoldDB" id="A0A1T4Q430"/>